<keyword evidence="3" id="KW-1185">Reference proteome</keyword>
<dbReference type="RefSeq" id="WP_190351681.1">
    <property type="nucleotide sequence ID" value="NZ_JACJPY010000047.1"/>
</dbReference>
<dbReference type="Gene3D" id="1.20.1440.60">
    <property type="entry name" value="23S rRNA-intervening sequence"/>
    <property type="match status" value="1"/>
</dbReference>
<dbReference type="SUPFAM" id="SSF158446">
    <property type="entry name" value="IVS-encoded protein-like"/>
    <property type="match status" value="1"/>
</dbReference>
<evidence type="ECO:0000313" key="3">
    <source>
        <dbReference type="Proteomes" id="UP000631421"/>
    </source>
</evidence>
<dbReference type="InterPro" id="IPR036583">
    <property type="entry name" value="23S_rRNA_IVS_sf"/>
</dbReference>
<evidence type="ECO:0000313" key="2">
    <source>
        <dbReference type="EMBL" id="MBD2151264.1"/>
    </source>
</evidence>
<evidence type="ECO:0000259" key="1">
    <source>
        <dbReference type="Pfam" id="PF22296"/>
    </source>
</evidence>
<dbReference type="Proteomes" id="UP000631421">
    <property type="component" value="Unassembled WGS sequence"/>
</dbReference>
<accession>A0A926Z8P5</accession>
<dbReference type="InterPro" id="IPR055360">
    <property type="entry name" value="bAvd"/>
</dbReference>
<dbReference type="CDD" id="cd16376">
    <property type="entry name" value="Avd_like"/>
    <property type="match status" value="1"/>
</dbReference>
<protein>
    <submittedName>
        <fullName evidence="2">Diversity-generating retroelement protein Avd</fullName>
    </submittedName>
</protein>
<sequence length="117" mass="14033">MSTQPVDLPVIQKTYDLIKWYIPIINRMPKHHKFGLGDRITNYLYDIMESLIIARYTKDKISILETLNAKLDILRHQSRLLLDFHQIEEERYVYINTQLQEIGNEIGGWLKYQKNKK</sequence>
<feature type="domain" description="bAvd-like" evidence="1">
    <location>
        <begin position="11"/>
        <end position="112"/>
    </location>
</feature>
<gene>
    <name evidence="2" type="primary">avd</name>
    <name evidence="2" type="ORF">H6F44_14195</name>
</gene>
<comment type="caution">
    <text evidence="2">The sequence shown here is derived from an EMBL/GenBank/DDBJ whole genome shotgun (WGS) entry which is preliminary data.</text>
</comment>
<proteinExistence type="predicted"/>
<dbReference type="Pfam" id="PF22296">
    <property type="entry name" value="bAvd"/>
    <property type="match status" value="1"/>
</dbReference>
<dbReference type="AlphaFoldDB" id="A0A926Z8P5"/>
<dbReference type="EMBL" id="JACJPY010000047">
    <property type="protein sequence ID" value="MBD2151264.1"/>
    <property type="molecule type" value="Genomic_DNA"/>
</dbReference>
<dbReference type="NCBIfam" id="NF033474">
    <property type="entry name" value="DivGenRetAVD"/>
    <property type="match status" value="1"/>
</dbReference>
<organism evidence="2 3">
    <name type="scientific">Pseudanabaena cinerea FACHB-1277</name>
    <dbReference type="NCBI Taxonomy" id="2949581"/>
    <lineage>
        <taxon>Bacteria</taxon>
        <taxon>Bacillati</taxon>
        <taxon>Cyanobacteriota</taxon>
        <taxon>Cyanophyceae</taxon>
        <taxon>Pseudanabaenales</taxon>
        <taxon>Pseudanabaenaceae</taxon>
        <taxon>Pseudanabaena</taxon>
        <taxon>Pseudanabaena cinerea</taxon>
    </lineage>
</organism>
<reference evidence="2" key="1">
    <citation type="journal article" date="2015" name="ISME J.">
        <title>Draft Genome Sequence of Streptomyces incarnatus NRRL8089, which Produces the Nucleoside Antibiotic Sinefungin.</title>
        <authorList>
            <person name="Oshima K."/>
            <person name="Hattori M."/>
            <person name="Shimizu H."/>
            <person name="Fukuda K."/>
            <person name="Nemoto M."/>
            <person name="Inagaki K."/>
            <person name="Tamura T."/>
        </authorList>
    </citation>
    <scope>NUCLEOTIDE SEQUENCE</scope>
    <source>
        <strain evidence="2">FACHB-1277</strain>
    </source>
</reference>
<name>A0A926Z8P5_9CYAN</name>
<reference evidence="2" key="2">
    <citation type="submission" date="2020-08" db="EMBL/GenBank/DDBJ databases">
        <authorList>
            <person name="Chen M."/>
            <person name="Teng W."/>
            <person name="Zhao L."/>
            <person name="Hu C."/>
            <person name="Zhou Y."/>
            <person name="Han B."/>
            <person name="Song L."/>
            <person name="Shu W."/>
        </authorList>
    </citation>
    <scope>NUCLEOTIDE SEQUENCE</scope>
    <source>
        <strain evidence="2">FACHB-1277</strain>
    </source>
</reference>